<dbReference type="InterPro" id="IPR017985">
    <property type="entry name" value="MeTrfase_CN4_CS"/>
</dbReference>
<dbReference type="PROSITE" id="PS00093">
    <property type="entry name" value="N4_MTASE"/>
    <property type="match status" value="1"/>
</dbReference>
<evidence type="ECO:0000256" key="6">
    <source>
        <dbReference type="ARBA" id="ARBA00022747"/>
    </source>
</evidence>
<dbReference type="Proteomes" id="UP001262889">
    <property type="component" value="Unassembled WGS sequence"/>
</dbReference>
<comment type="caution">
    <text evidence="8">The sequence shown here is derived from an EMBL/GenBank/DDBJ whole genome shotgun (WGS) entry which is preliminary data.</text>
</comment>
<keyword evidence="5" id="KW-0949">S-adenosyl-L-methionine</keyword>
<organism evidence="8 9">
    <name type="scientific">Autumnicola tepida</name>
    <dbReference type="NCBI Taxonomy" id="3075595"/>
    <lineage>
        <taxon>Bacteria</taxon>
        <taxon>Pseudomonadati</taxon>
        <taxon>Bacteroidota</taxon>
        <taxon>Flavobacteriia</taxon>
        <taxon>Flavobacteriales</taxon>
        <taxon>Flavobacteriaceae</taxon>
        <taxon>Autumnicola</taxon>
    </lineage>
</organism>
<evidence type="ECO:0000256" key="7">
    <source>
        <dbReference type="ARBA" id="ARBA00049120"/>
    </source>
</evidence>
<keyword evidence="4" id="KW-0808">Transferase</keyword>
<comment type="similarity">
    <text evidence="1">Belongs to the N(4)/N(6)-methyltransferase family. N(4) subfamily.</text>
</comment>
<dbReference type="SUPFAM" id="SSF53335">
    <property type="entry name" value="S-adenosyl-L-methionine-dependent methyltransferases"/>
    <property type="match status" value="2"/>
</dbReference>
<evidence type="ECO:0000256" key="3">
    <source>
        <dbReference type="ARBA" id="ARBA00022603"/>
    </source>
</evidence>
<dbReference type="InterPro" id="IPR029063">
    <property type="entry name" value="SAM-dependent_MTases_sf"/>
</dbReference>
<protein>
    <recommendedName>
        <fullName evidence="2">site-specific DNA-methyltransferase (cytosine-N(4)-specific)</fullName>
        <ecNumber evidence="2">2.1.1.113</ecNumber>
    </recommendedName>
</protein>
<name>A0ABU3C8C1_9FLAO</name>
<keyword evidence="3" id="KW-0489">Methyltransferase</keyword>
<evidence type="ECO:0000256" key="5">
    <source>
        <dbReference type="ARBA" id="ARBA00022691"/>
    </source>
</evidence>
<dbReference type="EMBL" id="JAVRHQ010000006">
    <property type="protein sequence ID" value="MDT0642593.1"/>
    <property type="molecule type" value="Genomic_DNA"/>
</dbReference>
<dbReference type="RefSeq" id="WP_311534250.1">
    <property type="nucleotide sequence ID" value="NZ_JAVRHQ010000006.1"/>
</dbReference>
<keyword evidence="9" id="KW-1185">Reference proteome</keyword>
<reference evidence="8 9" key="1">
    <citation type="submission" date="2023-09" db="EMBL/GenBank/DDBJ databases">
        <authorList>
            <person name="Rey-Velasco X."/>
        </authorList>
    </citation>
    <scope>NUCLEOTIDE SEQUENCE [LARGE SCALE GENOMIC DNA]</scope>
    <source>
        <strain evidence="8 9">F363</strain>
    </source>
</reference>
<comment type="catalytic activity">
    <reaction evidence="7">
        <text>a 2'-deoxycytidine in DNA + S-adenosyl-L-methionine = an N(4)-methyl-2'-deoxycytidine in DNA + S-adenosyl-L-homocysteine + H(+)</text>
        <dbReference type="Rhea" id="RHEA:16857"/>
        <dbReference type="Rhea" id="RHEA-COMP:11369"/>
        <dbReference type="Rhea" id="RHEA-COMP:13674"/>
        <dbReference type="ChEBI" id="CHEBI:15378"/>
        <dbReference type="ChEBI" id="CHEBI:57856"/>
        <dbReference type="ChEBI" id="CHEBI:59789"/>
        <dbReference type="ChEBI" id="CHEBI:85452"/>
        <dbReference type="ChEBI" id="CHEBI:137933"/>
        <dbReference type="EC" id="2.1.1.113"/>
    </reaction>
</comment>
<accession>A0ABU3C8C1</accession>
<evidence type="ECO:0000256" key="1">
    <source>
        <dbReference type="ARBA" id="ARBA00010203"/>
    </source>
</evidence>
<evidence type="ECO:0000256" key="2">
    <source>
        <dbReference type="ARBA" id="ARBA00012185"/>
    </source>
</evidence>
<dbReference type="EC" id="2.1.1.113" evidence="2"/>
<evidence type="ECO:0000313" key="8">
    <source>
        <dbReference type="EMBL" id="MDT0642593.1"/>
    </source>
</evidence>
<proteinExistence type="inferred from homology"/>
<evidence type="ECO:0000313" key="9">
    <source>
        <dbReference type="Proteomes" id="UP001262889"/>
    </source>
</evidence>
<sequence>MDNRVNFDFDLKDKSLSNSLNSIELPRHRWYFYKEGFSPILVERAIKDNDLDSSGLVVDPFNGSGTTTLTSSLFGVRSVGIEVNPFTHFLSSVKHIETNVSTLLKIKDEFLESIANKKQSPLLEFSTFSENSRKDRFLFNSEVLNSFEGGWQYTTHLKSRKNKSVLQLASIIAAMQNCNAKKDGKCLRYRDNWKSKHYDSTTYLQSVEKVLDSMIDDLNSSGLKSSTKLYNSDIRNSLNKNKAINNFNLCITSPPYLNTFDYTDIYRPELFLGKFVLNQESLYDLRLKTVRSHIQAKWRKPLGKNYGIIFKRILENLNSQPENLMHKNIPSMIQAYFEDMERILQALYVKAAKNSELWIVVSNSAYANIEIPVDLILADIGSTTGWKLKEIGVLRNVRKRKTKYSPDVEFLRESVVILRKSF</sequence>
<evidence type="ECO:0000256" key="4">
    <source>
        <dbReference type="ARBA" id="ARBA00022679"/>
    </source>
</evidence>
<gene>
    <name evidence="8" type="ORF">RM553_07070</name>
</gene>
<keyword evidence="6" id="KW-0680">Restriction system</keyword>
<dbReference type="Gene3D" id="3.40.50.150">
    <property type="entry name" value="Vaccinia Virus protein VP39"/>
    <property type="match status" value="2"/>
</dbReference>